<reference evidence="2" key="1">
    <citation type="journal article" date="2018" name="DNA Res.">
        <title>Multiple hybrid de novo genome assembly of finger millet, an orphan allotetraploid crop.</title>
        <authorList>
            <person name="Hatakeyama M."/>
            <person name="Aluri S."/>
            <person name="Balachadran M.T."/>
            <person name="Sivarajan S.R."/>
            <person name="Patrignani A."/>
            <person name="Gruter S."/>
            <person name="Poveda L."/>
            <person name="Shimizu-Inatsugi R."/>
            <person name="Baeten J."/>
            <person name="Francoijs K.J."/>
            <person name="Nataraja K.N."/>
            <person name="Reddy Y.A.N."/>
            <person name="Phadnis S."/>
            <person name="Ravikumar R.L."/>
            <person name="Schlapbach R."/>
            <person name="Sreeman S.M."/>
            <person name="Shimizu K.K."/>
        </authorList>
    </citation>
    <scope>NUCLEOTIDE SEQUENCE</scope>
</reference>
<evidence type="ECO:0000313" key="2">
    <source>
        <dbReference type="EMBL" id="GJN04841.1"/>
    </source>
</evidence>
<comment type="caution">
    <text evidence="2">The sequence shown here is derived from an EMBL/GenBank/DDBJ whole genome shotgun (WGS) entry which is preliminary data.</text>
</comment>
<evidence type="ECO:0000256" key="1">
    <source>
        <dbReference type="SAM" id="MobiDB-lite"/>
    </source>
</evidence>
<evidence type="ECO:0000313" key="3">
    <source>
        <dbReference type="Proteomes" id="UP001054889"/>
    </source>
</evidence>
<protein>
    <submittedName>
        <fullName evidence="2">Uncharacterized protein</fullName>
    </submittedName>
</protein>
<reference evidence="2" key="2">
    <citation type="submission" date="2021-12" db="EMBL/GenBank/DDBJ databases">
        <title>Resequencing data analysis of finger millet.</title>
        <authorList>
            <person name="Hatakeyama M."/>
            <person name="Aluri S."/>
            <person name="Balachadran M.T."/>
            <person name="Sivarajan S.R."/>
            <person name="Poveda L."/>
            <person name="Shimizu-Inatsugi R."/>
            <person name="Schlapbach R."/>
            <person name="Sreeman S.M."/>
            <person name="Shimizu K.K."/>
        </authorList>
    </citation>
    <scope>NUCLEOTIDE SEQUENCE</scope>
</reference>
<gene>
    <name evidence="2" type="primary">ga22416</name>
    <name evidence="2" type="ORF">PR202_ga22416</name>
</gene>
<feature type="region of interest" description="Disordered" evidence="1">
    <location>
        <begin position="49"/>
        <end position="69"/>
    </location>
</feature>
<accession>A0AAV5D333</accession>
<name>A0AAV5D333_ELECO</name>
<proteinExistence type="predicted"/>
<sequence>MDQGWVASSAGSRRRRPVVGCGRKSRAWEEAWEEIQRSELPMVLWTGEKSFGSDSPYPPKPISGRKHGL</sequence>
<dbReference type="Proteomes" id="UP001054889">
    <property type="component" value="Unassembled WGS sequence"/>
</dbReference>
<keyword evidence="3" id="KW-1185">Reference proteome</keyword>
<dbReference type="AlphaFoldDB" id="A0AAV5D333"/>
<dbReference type="EMBL" id="BQKI01000011">
    <property type="protein sequence ID" value="GJN04841.1"/>
    <property type="molecule type" value="Genomic_DNA"/>
</dbReference>
<organism evidence="2 3">
    <name type="scientific">Eleusine coracana subsp. coracana</name>
    <dbReference type="NCBI Taxonomy" id="191504"/>
    <lineage>
        <taxon>Eukaryota</taxon>
        <taxon>Viridiplantae</taxon>
        <taxon>Streptophyta</taxon>
        <taxon>Embryophyta</taxon>
        <taxon>Tracheophyta</taxon>
        <taxon>Spermatophyta</taxon>
        <taxon>Magnoliopsida</taxon>
        <taxon>Liliopsida</taxon>
        <taxon>Poales</taxon>
        <taxon>Poaceae</taxon>
        <taxon>PACMAD clade</taxon>
        <taxon>Chloridoideae</taxon>
        <taxon>Cynodonteae</taxon>
        <taxon>Eleusininae</taxon>
        <taxon>Eleusine</taxon>
    </lineage>
</organism>